<dbReference type="Gene3D" id="3.40.630.10">
    <property type="entry name" value="Zn peptidases"/>
    <property type="match status" value="1"/>
</dbReference>
<evidence type="ECO:0000313" key="5">
    <source>
        <dbReference type="EMBL" id="MEM5426351.1"/>
    </source>
</evidence>
<keyword evidence="6" id="KW-1185">Reference proteome</keyword>
<evidence type="ECO:0000256" key="3">
    <source>
        <dbReference type="ARBA" id="ARBA00022801"/>
    </source>
</evidence>
<reference evidence="5 6" key="1">
    <citation type="submission" date="2024-01" db="EMBL/GenBank/DDBJ databases">
        <title>The diversity of rhizobia nodulating Mimosa spp. in eleven states of Brazil covering several biomes is determined by host plant, location, and edaphic factors.</title>
        <authorList>
            <person name="Rouws L."/>
            <person name="Barauna A."/>
            <person name="Beukes C."/>
            <person name="De Faria S.M."/>
            <person name="Gross E."/>
            <person name="Dos Reis Junior F.B."/>
            <person name="Simon M."/>
            <person name="Maluk M."/>
            <person name="Odee D.W."/>
            <person name="Kenicer G."/>
            <person name="Young J.P.W."/>
            <person name="Reis V.M."/>
            <person name="Zilli J."/>
            <person name="James E.K."/>
        </authorList>
    </citation>
    <scope>NUCLEOTIDE SEQUENCE [LARGE SCALE GENOMIC DNA]</scope>
    <source>
        <strain evidence="5 6">JPY167</strain>
    </source>
</reference>
<dbReference type="InterPro" id="IPR002933">
    <property type="entry name" value="Peptidase_M20"/>
</dbReference>
<keyword evidence="3" id="KW-0378">Hydrolase</keyword>
<dbReference type="InterPro" id="IPR051458">
    <property type="entry name" value="Cyt/Met_Dipeptidase"/>
</dbReference>
<keyword evidence="1" id="KW-0645">Protease</keyword>
<dbReference type="Pfam" id="PF01546">
    <property type="entry name" value="Peptidase_M20"/>
    <property type="match status" value="1"/>
</dbReference>
<dbReference type="Pfam" id="PF07687">
    <property type="entry name" value="M20_dimer"/>
    <property type="match status" value="1"/>
</dbReference>
<feature type="domain" description="Peptidase M20 dimerisation" evidence="4">
    <location>
        <begin position="202"/>
        <end position="353"/>
    </location>
</feature>
<dbReference type="EMBL" id="JAYMRV010000016">
    <property type="protein sequence ID" value="MEM5426351.1"/>
    <property type="molecule type" value="Genomic_DNA"/>
</dbReference>
<organism evidence="5 6">
    <name type="scientific">Paraburkholderia ferrariae</name>
    <dbReference type="NCBI Taxonomy" id="386056"/>
    <lineage>
        <taxon>Bacteria</taxon>
        <taxon>Pseudomonadati</taxon>
        <taxon>Pseudomonadota</taxon>
        <taxon>Betaproteobacteria</taxon>
        <taxon>Burkholderiales</taxon>
        <taxon>Burkholderiaceae</taxon>
        <taxon>Paraburkholderia</taxon>
    </lineage>
</organism>
<dbReference type="RefSeq" id="WP_342922292.1">
    <property type="nucleotide sequence ID" value="NZ_JAYMRV010000016.1"/>
</dbReference>
<protein>
    <submittedName>
        <fullName evidence="5">M20 family metallopeptidase</fullName>
    </submittedName>
</protein>
<dbReference type="SUPFAM" id="SSF53187">
    <property type="entry name" value="Zn-dependent exopeptidases"/>
    <property type="match status" value="1"/>
</dbReference>
<dbReference type="Proteomes" id="UP001489897">
    <property type="component" value="Unassembled WGS sequence"/>
</dbReference>
<name>A0ABU9S3F9_9BURK</name>
<accession>A0ABU9S3F9</accession>
<dbReference type="InterPro" id="IPR011650">
    <property type="entry name" value="Peptidase_M20_dimer"/>
</dbReference>
<evidence type="ECO:0000256" key="1">
    <source>
        <dbReference type="ARBA" id="ARBA00022670"/>
    </source>
</evidence>
<gene>
    <name evidence="5" type="ORF">VSR73_35845</name>
</gene>
<proteinExistence type="predicted"/>
<evidence type="ECO:0000256" key="2">
    <source>
        <dbReference type="ARBA" id="ARBA00022723"/>
    </source>
</evidence>
<sequence>MSRSEAISHVSRHFESGAFQAVLRRRVGLRTESQNPDAQAALTGYLSDEIAPALGAMGFTCDIVENPEADMPPMLIGERVEAVGLPTVLIYGHGDVVNGDAANWTDARSPWELCTDGDSWYGRGTADNKGQHSINLAALASVLATRGRLGFNAKVIIEMGEEVGSPGLDAVCARYADRLAADLLIASDGPRQRAAAPTMFLGSRGALHFRLRVSNAFGARHSGNWGGVLANPATVLANALASLVDGSGRIRVNGLLPPPIPPRVRELVASLEVGADEGDPPLSQGWGEPGLSDAERVYAWNTLEVLAMQAGNVGRPVSAIPGSAEAVCQLRFVVGTDWLNARELLIAHLRREGFENVDVTIEASGSATRLDPDHPWSKWAEASIAATSGKPVTILPNLGGTIPNECFATTLGLATVWIPHSYPNCRQHAPDEHLLGSVAHESLQIMAGLFWDMGESGHTVRETLRASTKR</sequence>
<dbReference type="PANTHER" id="PTHR43270">
    <property type="entry name" value="BETA-ALA-HIS DIPEPTIDASE"/>
    <property type="match status" value="1"/>
</dbReference>
<comment type="caution">
    <text evidence="5">The sequence shown here is derived from an EMBL/GenBank/DDBJ whole genome shotgun (WGS) entry which is preliminary data.</text>
</comment>
<evidence type="ECO:0000259" key="4">
    <source>
        <dbReference type="Pfam" id="PF07687"/>
    </source>
</evidence>
<keyword evidence="2" id="KW-0479">Metal-binding</keyword>
<dbReference type="NCBIfam" id="NF005478">
    <property type="entry name" value="PRK07079.1"/>
    <property type="match status" value="1"/>
</dbReference>
<evidence type="ECO:0000313" key="6">
    <source>
        <dbReference type="Proteomes" id="UP001489897"/>
    </source>
</evidence>
<dbReference type="PANTHER" id="PTHR43270:SF12">
    <property type="entry name" value="SUCCINYL-DIAMINOPIMELATE DESUCCINYLASE"/>
    <property type="match status" value="1"/>
</dbReference>
<dbReference type="Gene3D" id="3.30.70.360">
    <property type="match status" value="1"/>
</dbReference>